<keyword evidence="2" id="KW-1185">Reference proteome</keyword>
<organism evidence="1 2">
    <name type="scientific">Trapa incisa</name>
    <dbReference type="NCBI Taxonomy" id="236973"/>
    <lineage>
        <taxon>Eukaryota</taxon>
        <taxon>Viridiplantae</taxon>
        <taxon>Streptophyta</taxon>
        <taxon>Embryophyta</taxon>
        <taxon>Tracheophyta</taxon>
        <taxon>Spermatophyta</taxon>
        <taxon>Magnoliopsida</taxon>
        <taxon>eudicotyledons</taxon>
        <taxon>Gunneridae</taxon>
        <taxon>Pentapetalae</taxon>
        <taxon>rosids</taxon>
        <taxon>malvids</taxon>
        <taxon>Myrtales</taxon>
        <taxon>Lythraceae</taxon>
        <taxon>Trapa</taxon>
    </lineage>
</organism>
<dbReference type="Proteomes" id="UP001345219">
    <property type="component" value="Chromosome 12"/>
</dbReference>
<dbReference type="EMBL" id="JAXIOK010000019">
    <property type="protein sequence ID" value="KAK4747791.1"/>
    <property type="molecule type" value="Genomic_DNA"/>
</dbReference>
<comment type="caution">
    <text evidence="1">The sequence shown here is derived from an EMBL/GenBank/DDBJ whole genome shotgun (WGS) entry which is preliminary data.</text>
</comment>
<accession>A0AAN7GJV9</accession>
<proteinExistence type="predicted"/>
<name>A0AAN7GJV9_9MYRT</name>
<protein>
    <submittedName>
        <fullName evidence="1">Uncharacterized protein</fullName>
    </submittedName>
</protein>
<sequence length="106" mass="12169">MGKVSSLHKWNFVICHSPSFSPNNIEMRHLLSNGNYQIVEFPAWSTQSFGLWRKSKDYGRWTSPASSSIDSMTFGQLDESPWSFYKVSAELHCGCNLVYGKPKMVW</sequence>
<evidence type="ECO:0000313" key="2">
    <source>
        <dbReference type="Proteomes" id="UP001345219"/>
    </source>
</evidence>
<reference evidence="1 2" key="1">
    <citation type="journal article" date="2023" name="Hortic Res">
        <title>Pangenome of water caltrop reveals structural variations and asymmetric subgenome divergence after allopolyploidization.</title>
        <authorList>
            <person name="Zhang X."/>
            <person name="Chen Y."/>
            <person name="Wang L."/>
            <person name="Yuan Y."/>
            <person name="Fang M."/>
            <person name="Shi L."/>
            <person name="Lu R."/>
            <person name="Comes H.P."/>
            <person name="Ma Y."/>
            <person name="Chen Y."/>
            <person name="Huang G."/>
            <person name="Zhou Y."/>
            <person name="Zheng Z."/>
            <person name="Qiu Y."/>
        </authorList>
    </citation>
    <scope>NUCLEOTIDE SEQUENCE [LARGE SCALE GENOMIC DNA]</scope>
    <source>
        <tissue evidence="1">Roots</tissue>
    </source>
</reference>
<dbReference type="AlphaFoldDB" id="A0AAN7GJV9"/>
<gene>
    <name evidence="1" type="ORF">SAY87_014377</name>
</gene>
<evidence type="ECO:0000313" key="1">
    <source>
        <dbReference type="EMBL" id="KAK4747791.1"/>
    </source>
</evidence>